<name>A0A318S4H4_9DEIO</name>
<feature type="domain" description="Metallo-beta-lactamase" evidence="1">
    <location>
        <begin position="22"/>
        <end position="77"/>
    </location>
</feature>
<evidence type="ECO:0000313" key="2">
    <source>
        <dbReference type="EMBL" id="PYE51958.1"/>
    </source>
</evidence>
<proteinExistence type="predicted"/>
<comment type="caution">
    <text evidence="2">The sequence shown here is derived from an EMBL/GenBank/DDBJ whole genome shotgun (WGS) entry which is preliminary data.</text>
</comment>
<dbReference type="EMBL" id="QJSX01000013">
    <property type="protein sequence ID" value="PYE51958.1"/>
    <property type="molecule type" value="Genomic_DNA"/>
</dbReference>
<dbReference type="Pfam" id="PF00753">
    <property type="entry name" value="Lactamase_B"/>
    <property type="match status" value="1"/>
</dbReference>
<gene>
    <name evidence="2" type="ORF">DES52_1134</name>
</gene>
<dbReference type="AlphaFoldDB" id="A0A318S4H4"/>
<evidence type="ECO:0000259" key="1">
    <source>
        <dbReference type="Pfam" id="PF00753"/>
    </source>
</evidence>
<sequence length="129" mass="13850">MLSGYAAIVTSAYPIELDGTDEVGASAYLYLLPEGNLLVDAGLRPGVVGDMVLSKLEVLEGHLPTAMVLTHAHPDHFTVLLGDLQTTFDLAARHGWRATVDVEQPDDDVSLLPRACWNQPTPSETGSRP</sequence>
<reference evidence="2 3" key="1">
    <citation type="submission" date="2018-06" db="EMBL/GenBank/DDBJ databases">
        <title>Genomic Encyclopedia of Type Strains, Phase IV (KMG-IV): sequencing the most valuable type-strain genomes for metagenomic binning, comparative biology and taxonomic classification.</title>
        <authorList>
            <person name="Goeker M."/>
        </authorList>
    </citation>
    <scope>NUCLEOTIDE SEQUENCE [LARGE SCALE GENOMIC DNA]</scope>
    <source>
        <strain evidence="2 3">DSM 18048</strain>
    </source>
</reference>
<evidence type="ECO:0000313" key="3">
    <source>
        <dbReference type="Proteomes" id="UP000248326"/>
    </source>
</evidence>
<dbReference type="OrthoDB" id="56369at2"/>
<accession>A0A318S4H4</accession>
<keyword evidence="3" id="KW-1185">Reference proteome</keyword>
<organism evidence="2 3">
    <name type="scientific">Deinococcus yavapaiensis KR-236</name>
    <dbReference type="NCBI Taxonomy" id="694435"/>
    <lineage>
        <taxon>Bacteria</taxon>
        <taxon>Thermotogati</taxon>
        <taxon>Deinococcota</taxon>
        <taxon>Deinococci</taxon>
        <taxon>Deinococcales</taxon>
        <taxon>Deinococcaceae</taxon>
        <taxon>Deinococcus</taxon>
    </lineage>
</organism>
<dbReference type="InterPro" id="IPR001279">
    <property type="entry name" value="Metallo-B-lactamas"/>
</dbReference>
<protein>
    <submittedName>
        <fullName evidence="2">Metallo-beta-lactamase superfamily protein</fullName>
    </submittedName>
</protein>
<dbReference type="SUPFAM" id="SSF56281">
    <property type="entry name" value="Metallo-hydrolase/oxidoreductase"/>
    <property type="match status" value="1"/>
</dbReference>
<dbReference type="Proteomes" id="UP000248326">
    <property type="component" value="Unassembled WGS sequence"/>
</dbReference>
<dbReference type="Gene3D" id="3.60.15.10">
    <property type="entry name" value="Ribonuclease Z/Hydroxyacylglutathione hydrolase-like"/>
    <property type="match status" value="1"/>
</dbReference>
<dbReference type="InterPro" id="IPR036866">
    <property type="entry name" value="RibonucZ/Hydroxyglut_hydro"/>
</dbReference>